<evidence type="ECO:0000256" key="7">
    <source>
        <dbReference type="SAM" id="Coils"/>
    </source>
</evidence>
<dbReference type="InterPro" id="IPR026003">
    <property type="entry name" value="Cohesin_HEAT"/>
</dbReference>
<dbReference type="GO" id="GO:0010468">
    <property type="term" value="P:regulation of gene expression"/>
    <property type="evidence" value="ECO:0007669"/>
    <property type="project" value="InterPro"/>
</dbReference>
<evidence type="ECO:0000256" key="5">
    <source>
        <dbReference type="ARBA" id="ARBA00023306"/>
    </source>
</evidence>
<dbReference type="GO" id="GO:0140588">
    <property type="term" value="P:chromatin looping"/>
    <property type="evidence" value="ECO:0007669"/>
    <property type="project" value="InterPro"/>
</dbReference>
<keyword evidence="7" id="KW-0175">Coiled coil</keyword>
<keyword evidence="5 6" id="KW-0131">Cell cycle</keyword>
<reference evidence="10" key="1">
    <citation type="journal article" date="2023" name="Mol. Plant Microbe Interact.">
        <title>Elucidating the Obligate Nature and Biological Capacity of an Invasive Fungal Corn Pathogen.</title>
        <authorList>
            <person name="MacCready J.S."/>
            <person name="Roggenkamp E.M."/>
            <person name="Gdanetz K."/>
            <person name="Chilvers M.I."/>
        </authorList>
    </citation>
    <scope>NUCLEOTIDE SEQUENCE</scope>
    <source>
        <strain evidence="10">PM02</strain>
    </source>
</reference>
<dbReference type="Proteomes" id="UP001217918">
    <property type="component" value="Unassembled WGS sequence"/>
</dbReference>
<dbReference type="GO" id="GO:0071169">
    <property type="term" value="P:establishment of protein localization to chromatin"/>
    <property type="evidence" value="ECO:0007669"/>
    <property type="project" value="TreeGrafter"/>
</dbReference>
<keyword evidence="4 6" id="KW-0539">Nucleus</keyword>
<comment type="caution">
    <text evidence="10">The sequence shown here is derived from an EMBL/GenBank/DDBJ whole genome shotgun (WGS) entry which is preliminary data.</text>
</comment>
<dbReference type="InterPro" id="IPR024986">
    <property type="entry name" value="Nipped-B_C"/>
</dbReference>
<evidence type="ECO:0000313" key="11">
    <source>
        <dbReference type="Proteomes" id="UP001217918"/>
    </source>
</evidence>
<dbReference type="GO" id="GO:0034087">
    <property type="term" value="P:establishment of mitotic sister chromatid cohesion"/>
    <property type="evidence" value="ECO:0007669"/>
    <property type="project" value="TreeGrafter"/>
</dbReference>
<dbReference type="CDD" id="cd23958">
    <property type="entry name" value="SCC2"/>
    <property type="match status" value="1"/>
</dbReference>
<evidence type="ECO:0000313" key="10">
    <source>
        <dbReference type="EMBL" id="KAK2070283.1"/>
    </source>
</evidence>
<comment type="similarity">
    <text evidence="2 6">Belongs to the SCC2/Nipped-B family.</text>
</comment>
<dbReference type="Pfam" id="PF12765">
    <property type="entry name" value="Cohesin_HEAT"/>
    <property type="match status" value="1"/>
</dbReference>
<protein>
    <recommendedName>
        <fullName evidence="6">Sister chromatid cohesion protein</fullName>
    </recommendedName>
</protein>
<dbReference type="Gene3D" id="1.25.10.10">
    <property type="entry name" value="Leucine-rich Repeat Variant"/>
    <property type="match status" value="1"/>
</dbReference>
<dbReference type="GO" id="GO:0061775">
    <property type="term" value="F:cohesin loader activity"/>
    <property type="evidence" value="ECO:0007669"/>
    <property type="project" value="InterPro"/>
</dbReference>
<organism evidence="10 11">
    <name type="scientific">Phyllachora maydis</name>
    <dbReference type="NCBI Taxonomy" id="1825666"/>
    <lineage>
        <taxon>Eukaryota</taxon>
        <taxon>Fungi</taxon>
        <taxon>Dikarya</taxon>
        <taxon>Ascomycota</taxon>
        <taxon>Pezizomycotina</taxon>
        <taxon>Sordariomycetes</taxon>
        <taxon>Sordariomycetidae</taxon>
        <taxon>Phyllachorales</taxon>
        <taxon>Phyllachoraceae</taxon>
        <taxon>Phyllachora</taxon>
    </lineage>
</organism>
<evidence type="ECO:0000256" key="8">
    <source>
        <dbReference type="SAM" id="MobiDB-lite"/>
    </source>
</evidence>
<evidence type="ECO:0000256" key="2">
    <source>
        <dbReference type="ARBA" id="ARBA00009252"/>
    </source>
</evidence>
<dbReference type="PROSITE" id="PS50287">
    <property type="entry name" value="SRCR_2"/>
    <property type="match status" value="1"/>
</dbReference>
<evidence type="ECO:0000256" key="6">
    <source>
        <dbReference type="RuleBase" id="RU364107"/>
    </source>
</evidence>
<keyword evidence="3 6" id="KW-0677">Repeat</keyword>
<gene>
    <name evidence="10" type="ORF">P8C59_004791</name>
</gene>
<feature type="domain" description="SRCR" evidence="9">
    <location>
        <begin position="161"/>
        <end position="213"/>
    </location>
</feature>
<dbReference type="PANTHER" id="PTHR21704:SF18">
    <property type="entry name" value="NIPPED-B-LIKE PROTEIN"/>
    <property type="match status" value="1"/>
</dbReference>
<dbReference type="InterPro" id="IPR033031">
    <property type="entry name" value="Scc2/Nipped-B"/>
</dbReference>
<dbReference type="InterPro" id="IPR016024">
    <property type="entry name" value="ARM-type_fold"/>
</dbReference>
<accession>A0AAD9I323</accession>
<dbReference type="PANTHER" id="PTHR21704">
    <property type="entry name" value="NIPPED-B-LIKE PROTEIN DELANGIN SCC2-RELATED"/>
    <property type="match status" value="1"/>
</dbReference>
<dbReference type="GO" id="GO:0016020">
    <property type="term" value="C:membrane"/>
    <property type="evidence" value="ECO:0007669"/>
    <property type="project" value="InterPro"/>
</dbReference>
<dbReference type="GO" id="GO:1990414">
    <property type="term" value="P:replication-born double-strand break repair via sister chromatid exchange"/>
    <property type="evidence" value="ECO:0007669"/>
    <property type="project" value="TreeGrafter"/>
</dbReference>
<keyword evidence="11" id="KW-1185">Reference proteome</keyword>
<evidence type="ECO:0000256" key="1">
    <source>
        <dbReference type="ARBA" id="ARBA00004123"/>
    </source>
</evidence>
<evidence type="ECO:0000256" key="3">
    <source>
        <dbReference type="ARBA" id="ARBA00022737"/>
    </source>
</evidence>
<dbReference type="Pfam" id="PF12830">
    <property type="entry name" value="Nipped-B_C"/>
    <property type="match status" value="1"/>
</dbReference>
<dbReference type="EMBL" id="JAQQPM010000003">
    <property type="protein sequence ID" value="KAK2070283.1"/>
    <property type="molecule type" value="Genomic_DNA"/>
</dbReference>
<dbReference type="InterPro" id="IPR011989">
    <property type="entry name" value="ARM-like"/>
</dbReference>
<evidence type="ECO:0000256" key="4">
    <source>
        <dbReference type="ARBA" id="ARBA00023242"/>
    </source>
</evidence>
<feature type="region of interest" description="Disordered" evidence="8">
    <location>
        <begin position="1170"/>
        <end position="1200"/>
    </location>
</feature>
<proteinExistence type="inferred from homology"/>
<feature type="coiled-coil region" evidence="7">
    <location>
        <begin position="435"/>
        <end position="462"/>
    </location>
</feature>
<sequence>MVQLQLKRLRLSPLDGASDLQSGGSRWFLPYAPFTSVQPFSADLLPTPSIGSAAPAPSLVDLISASDWESINQEVATEARPSKRVQQTAGQITSLLGKISSTEYKFKTGPIGSGNDWAKLTTEDEATLTSLAQAKVHTSLTKAISLSCYSEVPLNDLLRLMRLSGGALKASQSLELKLGEDWGPSDIERWVSQFDELENGMKAARTCLRLMCGGREDKQLYSEDIIERSIDLIRTVLDDMVIPVAEIRSSSQPTGIFKQVSCHKKRISAVLNDFQKLFSLMTILITKTDVSDSVSNALESMSSRLIFIETANSEKESVVETQKFDGLRSAAMDMLSQIFLLNPAQRHYIIGSVLTSLEKLPLGKQRARQFKTVGGPSIQPVSALLMRLVQASAGKYDDSKEVTRARTLQSLETAESIEGSTGEAARATAGLLYTVKDEEQAAARHSDAVAELKDTEERLTKEARTNAHHVSKFLVQRAQQATKTGDTPYRNLLDLFVEDFTSCLDNPDWPAAELLIRHLMILMNITLEDTKASAPAKNMALEILGVIGAAISTLRGNVRKTANGLETLDRDELGDYLCDLAVHALEPQAPREQVMSWSGPYRVALEYLQSRLGQNSHLASASSFLVTDWARQVCDVYDRGVPEAHDDQDAEYGKLAYRLREMILDQQWLLNEYEFRVVNPAQAKLAYSIVLLRSNVCEYYPQILTYLLNSMVSDQATVRSKSLKSINQVLETDPSILDGPSMLNQKSDKQGVIDRILHCLNDSSTQVRDSALGLIGVRKRAMKLARDIYLRNQNKSIRSQIANGLLFRVLDPEESVRELARQLMEEIWFLPYYQAETTAEAQAAFAEHVVLLVQTAIQGGQNTGLVLDKVLSGVLSPSSKNAQSKANMEVCRKLVAGMVDLIGNPDSSDASVASGRDVLQVLTTFAKAEPTLFTYEQIRLLQPQVQSIGSISNSDELAPARAVVVIYRRVLPTLSSAHQEFFVEIRAQLTKVISAAPKPLLDDTMACLWTISTLVGTNENLQRLLQSSLARVQDLHQKVPKQNGRFVLDALQTRQFMRYCLLVGMIGKHCDLEAHLDTLKRNFPKRNFQTISQLMVDMFLPFCSSLQQLDVRKAALEAVGFVCQSWPRNYALPNVYTTMEDVFTRQNPALEMIVLKSFKEFFLVEEKRSEEPEEATAGAEPAKKEKKAKKRELTEMGGTNHDDVASATAVRFLRQITRVALATQDDVALLAVEVLGSINRQGLVHPKESCVTFITLETSSNPRIAELAYAQHVMLLTKHESVLEREYVKAFVSAFQYQRDVGGDAHGATQDPFQSKMHSFIDALKSSASKAKNRQKFLEKFVGQIDFDPVKLDVQEDIPHHVQYARFLVENLAL</sequence>
<evidence type="ECO:0000259" key="9">
    <source>
        <dbReference type="PROSITE" id="PS50287"/>
    </source>
</evidence>
<dbReference type="InterPro" id="IPR001190">
    <property type="entry name" value="SRCR"/>
</dbReference>
<dbReference type="GO" id="GO:0003682">
    <property type="term" value="F:chromatin binding"/>
    <property type="evidence" value="ECO:0007669"/>
    <property type="project" value="TreeGrafter"/>
</dbReference>
<dbReference type="GO" id="GO:0090694">
    <property type="term" value="C:Scc2-Scc4 cohesin loading complex"/>
    <property type="evidence" value="ECO:0007669"/>
    <property type="project" value="TreeGrafter"/>
</dbReference>
<name>A0AAD9I323_9PEZI</name>
<comment type="subcellular location">
    <subcellularLocation>
        <location evidence="1 6">Nucleus</location>
    </subcellularLocation>
</comment>
<dbReference type="SUPFAM" id="SSF48371">
    <property type="entry name" value="ARM repeat"/>
    <property type="match status" value="1"/>
</dbReference>